<keyword evidence="4" id="KW-1185">Reference proteome</keyword>
<dbReference type="AlphaFoldDB" id="A0A4U5JJY7"/>
<dbReference type="EMBL" id="QKNX01000001">
    <property type="protein sequence ID" value="TKR28087.1"/>
    <property type="molecule type" value="Genomic_DNA"/>
</dbReference>
<dbReference type="InterPro" id="IPR011053">
    <property type="entry name" value="Single_hybrid_motif"/>
</dbReference>
<dbReference type="InterPro" id="IPR000089">
    <property type="entry name" value="Biotin_lipoyl"/>
</dbReference>
<evidence type="ECO:0000313" key="3">
    <source>
        <dbReference type="EMBL" id="TKR28087.1"/>
    </source>
</evidence>
<dbReference type="SUPFAM" id="SSF51230">
    <property type="entry name" value="Single hybrid motif"/>
    <property type="match status" value="1"/>
</dbReference>
<evidence type="ECO:0000256" key="1">
    <source>
        <dbReference type="ARBA" id="ARBA00022823"/>
    </source>
</evidence>
<accession>A0A4U5JJY7</accession>
<dbReference type="CDD" id="cd06849">
    <property type="entry name" value="lipoyl_domain"/>
    <property type="match status" value="1"/>
</dbReference>
<dbReference type="Pfam" id="PF00364">
    <property type="entry name" value="Biotin_lipoyl"/>
    <property type="match status" value="1"/>
</dbReference>
<evidence type="ECO:0000313" key="4">
    <source>
        <dbReference type="Proteomes" id="UP000308037"/>
    </source>
</evidence>
<dbReference type="OrthoDB" id="161307at2157"/>
<name>A0A4U5JJY7_9EURY</name>
<feature type="domain" description="Lipoyl-binding" evidence="2">
    <location>
        <begin position="8"/>
        <end position="83"/>
    </location>
</feature>
<proteinExistence type="predicted"/>
<dbReference type="Gene3D" id="2.40.50.100">
    <property type="match status" value="1"/>
</dbReference>
<dbReference type="RefSeq" id="WP_137275386.1">
    <property type="nucleotide sequence ID" value="NZ_QKNX01000001.1"/>
</dbReference>
<protein>
    <submittedName>
        <fullName evidence="3">Biotin attachment protein</fullName>
    </submittedName>
</protein>
<reference evidence="3 4" key="1">
    <citation type="submission" date="2019-04" db="EMBL/GenBank/DDBJ databases">
        <title>Natronomonas sp. F20-122 a newhaloarchaeon isolated from a saline saltern of Isla Bacuta, Huelva, Spain.</title>
        <authorList>
            <person name="Duran-Viseras A."/>
            <person name="Sanchez-Porro C."/>
            <person name="Ventosa A."/>
        </authorList>
    </citation>
    <scope>NUCLEOTIDE SEQUENCE [LARGE SCALE GENOMIC DNA]</scope>
    <source>
        <strain evidence="3 4">F20-122</strain>
    </source>
</reference>
<dbReference type="PROSITE" id="PS00189">
    <property type="entry name" value="LIPOYL"/>
    <property type="match status" value="1"/>
</dbReference>
<gene>
    <name evidence="3" type="ORF">DM868_03115</name>
</gene>
<keyword evidence="1" id="KW-0450">Lipoyl</keyword>
<evidence type="ECO:0000259" key="2">
    <source>
        <dbReference type="PROSITE" id="PS50968"/>
    </source>
</evidence>
<dbReference type="Proteomes" id="UP000308037">
    <property type="component" value="Unassembled WGS sequence"/>
</dbReference>
<comment type="caution">
    <text evidence="3">The sequence shown here is derived from an EMBL/GenBank/DDBJ whole genome shotgun (WGS) entry which is preliminary data.</text>
</comment>
<dbReference type="PROSITE" id="PS50968">
    <property type="entry name" value="BIOTINYL_LIPOYL"/>
    <property type="match status" value="1"/>
</dbReference>
<sequence length="85" mass="9340">MSDERVAVAVDDIWPEDTDEDEGVVVNWFVREGASVEEGDTLCEIQVEKVSVDVLAPASGELVEVVRGEDSEFGRGDTLAWIRSE</sequence>
<organism evidence="3 4">
    <name type="scientific">Natronomonas salsuginis</name>
    <dbReference type="NCBI Taxonomy" id="2217661"/>
    <lineage>
        <taxon>Archaea</taxon>
        <taxon>Methanobacteriati</taxon>
        <taxon>Methanobacteriota</taxon>
        <taxon>Stenosarchaea group</taxon>
        <taxon>Halobacteria</taxon>
        <taxon>Halobacteriales</taxon>
        <taxon>Natronomonadaceae</taxon>
        <taxon>Natronomonas</taxon>
    </lineage>
</organism>
<dbReference type="InterPro" id="IPR003016">
    <property type="entry name" value="2-oxoA_DH_lipoyl-BS"/>
</dbReference>